<evidence type="ECO:0000313" key="4">
    <source>
        <dbReference type="Proteomes" id="UP001524502"/>
    </source>
</evidence>
<keyword evidence="4" id="KW-1185">Reference proteome</keyword>
<comment type="caution">
    <text evidence="3">The sequence shown here is derived from an EMBL/GenBank/DDBJ whole genome shotgun (WGS) entry which is preliminary data.</text>
</comment>
<dbReference type="InterPro" id="IPR052196">
    <property type="entry name" value="Bact_Kbp"/>
</dbReference>
<dbReference type="InterPro" id="IPR036779">
    <property type="entry name" value="LysM_dom_sf"/>
</dbReference>
<gene>
    <name evidence="3" type="ORF">NE619_10450</name>
</gene>
<sequence length="234" mass="26520">MYQLYINNILYPVAPQKFQVKINNKNETITLINEGEVNRLKTPGLTDIQISDLLLPAVKYPFAEYGSAGFQTPSVYLSQLENLKKNKMTFNVVLIRKLVKRELGWNFSMTCTLEDYTIDEDVKEGVDVKLTLNFKQWLNYGTKTVVFKKKSNGKTTSSTKKSRKSSKKSSGGTYTVKKGDCLINIAKKKLGSGNRWKEIFNLNKSTIQSVAKKHGKPGNGHWIFPGTKLKMPKK</sequence>
<dbReference type="InterPro" id="IPR018392">
    <property type="entry name" value="LysM"/>
</dbReference>
<feature type="region of interest" description="Disordered" evidence="1">
    <location>
        <begin position="151"/>
        <end position="173"/>
    </location>
</feature>
<protein>
    <submittedName>
        <fullName evidence="3">LysM peptidoglycan-binding domain-containing protein</fullName>
    </submittedName>
</protein>
<dbReference type="PANTHER" id="PTHR34700:SF4">
    <property type="entry name" value="PHAGE-LIKE ELEMENT PBSX PROTEIN XKDP"/>
    <property type="match status" value="1"/>
</dbReference>
<accession>A0ABT1RPM2</accession>
<organism evidence="3 4">
    <name type="scientific">Anaerovorax odorimutans</name>
    <dbReference type="NCBI Taxonomy" id="109327"/>
    <lineage>
        <taxon>Bacteria</taxon>
        <taxon>Bacillati</taxon>
        <taxon>Bacillota</taxon>
        <taxon>Clostridia</taxon>
        <taxon>Peptostreptococcales</taxon>
        <taxon>Anaerovoracaceae</taxon>
        <taxon>Anaerovorax</taxon>
    </lineage>
</organism>
<name>A0ABT1RPM2_9FIRM</name>
<proteinExistence type="predicted"/>
<evidence type="ECO:0000256" key="1">
    <source>
        <dbReference type="SAM" id="MobiDB-lite"/>
    </source>
</evidence>
<reference evidence="3 4" key="1">
    <citation type="submission" date="2022-06" db="EMBL/GenBank/DDBJ databases">
        <title>Isolation of gut microbiota from human fecal samples.</title>
        <authorList>
            <person name="Pamer E.G."/>
            <person name="Barat B."/>
            <person name="Waligurski E."/>
            <person name="Medina S."/>
            <person name="Paddock L."/>
            <person name="Mostad J."/>
        </authorList>
    </citation>
    <scope>NUCLEOTIDE SEQUENCE [LARGE SCALE GENOMIC DNA]</scope>
    <source>
        <strain evidence="3 4">SL.3.17</strain>
    </source>
</reference>
<evidence type="ECO:0000313" key="3">
    <source>
        <dbReference type="EMBL" id="MCQ4637146.1"/>
    </source>
</evidence>
<dbReference type="RefSeq" id="WP_256132337.1">
    <property type="nucleotide sequence ID" value="NZ_JANFXK010000010.1"/>
</dbReference>
<feature type="domain" description="LysM" evidence="2">
    <location>
        <begin position="174"/>
        <end position="232"/>
    </location>
</feature>
<dbReference type="Pfam" id="PF01476">
    <property type="entry name" value="LysM"/>
    <property type="match status" value="1"/>
</dbReference>
<dbReference type="EMBL" id="JANFXK010000010">
    <property type="protein sequence ID" value="MCQ4637146.1"/>
    <property type="molecule type" value="Genomic_DNA"/>
</dbReference>
<dbReference type="Gene3D" id="3.10.350.10">
    <property type="entry name" value="LysM domain"/>
    <property type="match status" value="1"/>
</dbReference>
<dbReference type="CDD" id="cd00118">
    <property type="entry name" value="LysM"/>
    <property type="match status" value="1"/>
</dbReference>
<evidence type="ECO:0000259" key="2">
    <source>
        <dbReference type="Pfam" id="PF01476"/>
    </source>
</evidence>
<dbReference type="PANTHER" id="PTHR34700">
    <property type="entry name" value="POTASSIUM BINDING PROTEIN KBP"/>
    <property type="match status" value="1"/>
</dbReference>
<dbReference type="Proteomes" id="UP001524502">
    <property type="component" value="Unassembled WGS sequence"/>
</dbReference>